<dbReference type="PANTHER" id="PTHR24329:SF543">
    <property type="entry name" value="FI01017P-RELATED"/>
    <property type="match status" value="1"/>
</dbReference>
<proteinExistence type="predicted"/>
<dbReference type="InterPro" id="IPR017970">
    <property type="entry name" value="Homeobox_CS"/>
</dbReference>
<dbReference type="GO" id="GO:0003677">
    <property type="term" value="F:DNA binding"/>
    <property type="evidence" value="ECO:0007669"/>
    <property type="project" value="UniProtKB-UniRule"/>
</dbReference>
<dbReference type="InterPro" id="IPR001356">
    <property type="entry name" value="HD"/>
</dbReference>
<evidence type="ECO:0000256" key="6">
    <source>
        <dbReference type="RuleBase" id="RU000682"/>
    </source>
</evidence>
<dbReference type="CDD" id="cd00086">
    <property type="entry name" value="homeodomain"/>
    <property type="match status" value="1"/>
</dbReference>
<evidence type="ECO:0000256" key="3">
    <source>
        <dbReference type="ARBA" id="ARBA00023155"/>
    </source>
</evidence>
<comment type="caution">
    <text evidence="8">The sequence shown here is derived from an EMBL/GenBank/DDBJ whole genome shotgun (WGS) entry which is preliminary data.</text>
</comment>
<keyword evidence="4 5" id="KW-0539">Nucleus</keyword>
<accession>A0ABD0WBJ0</accession>
<feature type="DNA-binding region" description="Homeobox" evidence="5">
    <location>
        <begin position="85"/>
        <end position="144"/>
    </location>
</feature>
<keyword evidence="9" id="KW-1185">Reference proteome</keyword>
<evidence type="ECO:0000313" key="9">
    <source>
        <dbReference type="Proteomes" id="UP001557470"/>
    </source>
</evidence>
<comment type="subcellular location">
    <subcellularLocation>
        <location evidence="1 5 6">Nucleus</location>
    </subcellularLocation>
</comment>
<evidence type="ECO:0000313" key="8">
    <source>
        <dbReference type="EMBL" id="KAL0962651.1"/>
    </source>
</evidence>
<dbReference type="EMBL" id="JAGEUA010000011">
    <property type="protein sequence ID" value="KAL0962651.1"/>
    <property type="molecule type" value="Genomic_DNA"/>
</dbReference>
<dbReference type="Gene3D" id="1.10.10.60">
    <property type="entry name" value="Homeodomain-like"/>
    <property type="match status" value="1"/>
</dbReference>
<sequence>MLVLQDMEVPLGGLQGHTPECVPSKVLSHSIEQILSRGPCLSVEERGFGNEERESKTFGMDFVCGKIFAEEQPNVNRLQVSQRSHRRVRTTFTPVQLEKLEQVFQQSHYPDVHTRELLASQTQLSEARVQIWFQNRRAKWKKTGTLGVCRRLDELIDTQQPPELTLLLPPVIGSLQTSPHPLEHRLILTKPSYSSVGLHQHFLPKLRPILVHRSEPYRLPLLAQPWLTSMTRTFPRHILS</sequence>
<dbReference type="InterPro" id="IPR009057">
    <property type="entry name" value="Homeodomain-like_sf"/>
</dbReference>
<evidence type="ECO:0000256" key="1">
    <source>
        <dbReference type="ARBA" id="ARBA00004123"/>
    </source>
</evidence>
<evidence type="ECO:0000256" key="4">
    <source>
        <dbReference type="ARBA" id="ARBA00023242"/>
    </source>
</evidence>
<dbReference type="Pfam" id="PF00046">
    <property type="entry name" value="Homeodomain"/>
    <property type="match status" value="1"/>
</dbReference>
<dbReference type="Proteomes" id="UP001557470">
    <property type="component" value="Unassembled WGS sequence"/>
</dbReference>
<dbReference type="PROSITE" id="PS00027">
    <property type="entry name" value="HOMEOBOX_1"/>
    <property type="match status" value="1"/>
</dbReference>
<feature type="domain" description="Homeobox" evidence="7">
    <location>
        <begin position="83"/>
        <end position="143"/>
    </location>
</feature>
<dbReference type="InterPro" id="IPR050649">
    <property type="entry name" value="Paired_Homeobox_TFs"/>
</dbReference>
<dbReference type="SUPFAM" id="SSF46689">
    <property type="entry name" value="Homeodomain-like"/>
    <property type="match status" value="1"/>
</dbReference>
<dbReference type="PROSITE" id="PS50071">
    <property type="entry name" value="HOMEOBOX_2"/>
    <property type="match status" value="1"/>
</dbReference>
<dbReference type="AlphaFoldDB" id="A0ABD0WBJ0"/>
<protein>
    <recommendedName>
        <fullName evidence="7">Homeobox domain-containing protein</fullName>
    </recommendedName>
</protein>
<dbReference type="SMART" id="SM00389">
    <property type="entry name" value="HOX"/>
    <property type="match status" value="1"/>
</dbReference>
<keyword evidence="3 5" id="KW-0371">Homeobox</keyword>
<organism evidence="8 9">
    <name type="scientific">Umbra pygmaea</name>
    <name type="common">Eastern mudminnow</name>
    <dbReference type="NCBI Taxonomy" id="75934"/>
    <lineage>
        <taxon>Eukaryota</taxon>
        <taxon>Metazoa</taxon>
        <taxon>Chordata</taxon>
        <taxon>Craniata</taxon>
        <taxon>Vertebrata</taxon>
        <taxon>Euteleostomi</taxon>
        <taxon>Actinopterygii</taxon>
        <taxon>Neopterygii</taxon>
        <taxon>Teleostei</taxon>
        <taxon>Protacanthopterygii</taxon>
        <taxon>Esociformes</taxon>
        <taxon>Umbridae</taxon>
        <taxon>Umbra</taxon>
    </lineage>
</organism>
<name>A0ABD0WBJ0_UMBPY</name>
<dbReference type="GO" id="GO:0005634">
    <property type="term" value="C:nucleus"/>
    <property type="evidence" value="ECO:0007669"/>
    <property type="project" value="UniProtKB-SubCell"/>
</dbReference>
<evidence type="ECO:0000259" key="7">
    <source>
        <dbReference type="PROSITE" id="PS50071"/>
    </source>
</evidence>
<dbReference type="PANTHER" id="PTHR24329">
    <property type="entry name" value="HOMEOBOX PROTEIN ARISTALESS"/>
    <property type="match status" value="1"/>
</dbReference>
<reference evidence="8 9" key="1">
    <citation type="submission" date="2024-06" db="EMBL/GenBank/DDBJ databases">
        <authorList>
            <person name="Pan Q."/>
            <person name="Wen M."/>
            <person name="Jouanno E."/>
            <person name="Zahm M."/>
            <person name="Klopp C."/>
            <person name="Cabau C."/>
            <person name="Louis A."/>
            <person name="Berthelot C."/>
            <person name="Parey E."/>
            <person name="Roest Crollius H."/>
            <person name="Montfort J."/>
            <person name="Robinson-Rechavi M."/>
            <person name="Bouchez O."/>
            <person name="Lampietro C."/>
            <person name="Lopez Roques C."/>
            <person name="Donnadieu C."/>
            <person name="Postlethwait J."/>
            <person name="Bobe J."/>
            <person name="Verreycken H."/>
            <person name="Guiguen Y."/>
        </authorList>
    </citation>
    <scope>NUCLEOTIDE SEQUENCE [LARGE SCALE GENOMIC DNA]</scope>
    <source>
        <strain evidence="8">Up_M1</strain>
        <tissue evidence="8">Testis</tissue>
    </source>
</reference>
<gene>
    <name evidence="8" type="ORF">UPYG_G00343290</name>
</gene>
<dbReference type="FunFam" id="1.10.10.60:FF:000679">
    <property type="entry name" value="Homeobox protein aristaless"/>
    <property type="match status" value="1"/>
</dbReference>
<evidence type="ECO:0000256" key="2">
    <source>
        <dbReference type="ARBA" id="ARBA00023125"/>
    </source>
</evidence>
<keyword evidence="2 5" id="KW-0238">DNA-binding</keyword>
<evidence type="ECO:0000256" key="5">
    <source>
        <dbReference type="PROSITE-ProRule" id="PRU00108"/>
    </source>
</evidence>